<proteinExistence type="predicted"/>
<sequence length="289" mass="31767">MSYTHPTATKTATSSSNFQPIFDNALKEYQRRTKKDLLTHPLAAQLQACDSPSSILLLLQQQVQDLDRSQNINDGLTKWLDPTVNLLYALSDTLGEGVGLVFSPAKAIFTGVGVLLLAAKDVRAGQEALVDIFKRIETFLRRLEIYTSVPTNEEMADTITTIMVEVLGILAIATKEIGQGRTKKYLKKLVGRTEIEDALKRLDTLTQEEGRMATAQVLKVTHTVDERVMGVMDKVLVVDNRVAGVDNRVAVVDDRVTSVDDRVKAVNDKVAEVIDDGKTGKGSFPTNSH</sequence>
<comment type="caution">
    <text evidence="2">The sequence shown here is derived from an EMBL/GenBank/DDBJ whole genome shotgun (WGS) entry which is preliminary data.</text>
</comment>
<feature type="domain" description="Fungal STAND N-terminal Goodbye" evidence="1">
    <location>
        <begin position="22"/>
        <end position="146"/>
    </location>
</feature>
<dbReference type="InterPro" id="IPR031350">
    <property type="entry name" value="Goodbye_dom"/>
</dbReference>
<dbReference type="Proteomes" id="UP000759537">
    <property type="component" value="Unassembled WGS sequence"/>
</dbReference>
<accession>A0A9P5MS48</accession>
<organism evidence="2 3">
    <name type="scientific">Russula ochroleuca</name>
    <dbReference type="NCBI Taxonomy" id="152965"/>
    <lineage>
        <taxon>Eukaryota</taxon>
        <taxon>Fungi</taxon>
        <taxon>Dikarya</taxon>
        <taxon>Basidiomycota</taxon>
        <taxon>Agaricomycotina</taxon>
        <taxon>Agaricomycetes</taxon>
        <taxon>Russulales</taxon>
        <taxon>Russulaceae</taxon>
        <taxon>Russula</taxon>
    </lineage>
</organism>
<reference evidence="2" key="2">
    <citation type="journal article" date="2020" name="Nat. Commun.">
        <title>Large-scale genome sequencing of mycorrhizal fungi provides insights into the early evolution of symbiotic traits.</title>
        <authorList>
            <person name="Miyauchi S."/>
            <person name="Kiss E."/>
            <person name="Kuo A."/>
            <person name="Drula E."/>
            <person name="Kohler A."/>
            <person name="Sanchez-Garcia M."/>
            <person name="Morin E."/>
            <person name="Andreopoulos B."/>
            <person name="Barry K.W."/>
            <person name="Bonito G."/>
            <person name="Buee M."/>
            <person name="Carver A."/>
            <person name="Chen C."/>
            <person name="Cichocki N."/>
            <person name="Clum A."/>
            <person name="Culley D."/>
            <person name="Crous P.W."/>
            <person name="Fauchery L."/>
            <person name="Girlanda M."/>
            <person name="Hayes R.D."/>
            <person name="Keri Z."/>
            <person name="LaButti K."/>
            <person name="Lipzen A."/>
            <person name="Lombard V."/>
            <person name="Magnuson J."/>
            <person name="Maillard F."/>
            <person name="Murat C."/>
            <person name="Nolan M."/>
            <person name="Ohm R.A."/>
            <person name="Pangilinan J."/>
            <person name="Pereira M.F."/>
            <person name="Perotto S."/>
            <person name="Peter M."/>
            <person name="Pfister S."/>
            <person name="Riley R."/>
            <person name="Sitrit Y."/>
            <person name="Stielow J.B."/>
            <person name="Szollosi G."/>
            <person name="Zifcakova L."/>
            <person name="Stursova M."/>
            <person name="Spatafora J.W."/>
            <person name="Tedersoo L."/>
            <person name="Vaario L.M."/>
            <person name="Yamada A."/>
            <person name="Yan M."/>
            <person name="Wang P."/>
            <person name="Xu J."/>
            <person name="Bruns T."/>
            <person name="Baldrian P."/>
            <person name="Vilgalys R."/>
            <person name="Dunand C."/>
            <person name="Henrissat B."/>
            <person name="Grigoriev I.V."/>
            <person name="Hibbett D."/>
            <person name="Nagy L.G."/>
            <person name="Martin F.M."/>
        </authorList>
    </citation>
    <scope>NUCLEOTIDE SEQUENCE</scope>
    <source>
        <strain evidence="2">Prilba</strain>
    </source>
</reference>
<evidence type="ECO:0000313" key="3">
    <source>
        <dbReference type="Proteomes" id="UP000759537"/>
    </source>
</evidence>
<dbReference type="Gene3D" id="1.20.5.2280">
    <property type="match status" value="1"/>
</dbReference>
<evidence type="ECO:0000313" key="2">
    <source>
        <dbReference type="EMBL" id="KAF8476464.1"/>
    </source>
</evidence>
<evidence type="ECO:0000259" key="1">
    <source>
        <dbReference type="Pfam" id="PF17109"/>
    </source>
</evidence>
<protein>
    <recommendedName>
        <fullName evidence="1">Fungal STAND N-terminal Goodbye domain-containing protein</fullName>
    </recommendedName>
</protein>
<name>A0A9P5MS48_9AGAM</name>
<reference evidence="2" key="1">
    <citation type="submission" date="2019-10" db="EMBL/GenBank/DDBJ databases">
        <authorList>
            <consortium name="DOE Joint Genome Institute"/>
            <person name="Kuo A."/>
            <person name="Miyauchi S."/>
            <person name="Kiss E."/>
            <person name="Drula E."/>
            <person name="Kohler A."/>
            <person name="Sanchez-Garcia M."/>
            <person name="Andreopoulos B."/>
            <person name="Barry K.W."/>
            <person name="Bonito G."/>
            <person name="Buee M."/>
            <person name="Carver A."/>
            <person name="Chen C."/>
            <person name="Cichocki N."/>
            <person name="Clum A."/>
            <person name="Culley D."/>
            <person name="Crous P.W."/>
            <person name="Fauchery L."/>
            <person name="Girlanda M."/>
            <person name="Hayes R."/>
            <person name="Keri Z."/>
            <person name="LaButti K."/>
            <person name="Lipzen A."/>
            <person name="Lombard V."/>
            <person name="Magnuson J."/>
            <person name="Maillard F."/>
            <person name="Morin E."/>
            <person name="Murat C."/>
            <person name="Nolan M."/>
            <person name="Ohm R."/>
            <person name="Pangilinan J."/>
            <person name="Pereira M."/>
            <person name="Perotto S."/>
            <person name="Peter M."/>
            <person name="Riley R."/>
            <person name="Sitrit Y."/>
            <person name="Stielow B."/>
            <person name="Szollosi G."/>
            <person name="Zifcakova L."/>
            <person name="Stursova M."/>
            <person name="Spatafora J.W."/>
            <person name="Tedersoo L."/>
            <person name="Vaario L.-M."/>
            <person name="Yamada A."/>
            <person name="Yan M."/>
            <person name="Wang P."/>
            <person name="Xu J."/>
            <person name="Bruns T."/>
            <person name="Baldrian P."/>
            <person name="Vilgalys R."/>
            <person name="Henrissat B."/>
            <person name="Grigoriev I.V."/>
            <person name="Hibbett D."/>
            <person name="Nagy L.G."/>
            <person name="Martin F.M."/>
        </authorList>
    </citation>
    <scope>NUCLEOTIDE SEQUENCE</scope>
    <source>
        <strain evidence="2">Prilba</strain>
    </source>
</reference>
<dbReference type="EMBL" id="WHVB01000015">
    <property type="protein sequence ID" value="KAF8476464.1"/>
    <property type="molecule type" value="Genomic_DNA"/>
</dbReference>
<keyword evidence="3" id="KW-1185">Reference proteome</keyword>
<dbReference type="Pfam" id="PF17109">
    <property type="entry name" value="Goodbye"/>
    <property type="match status" value="1"/>
</dbReference>
<dbReference type="AlphaFoldDB" id="A0A9P5MS48"/>
<gene>
    <name evidence="2" type="ORF">DFH94DRAFT_695147</name>
</gene>